<sequence length="283" mass="31266">MFGPKDSMVQGLLQAMKPHARSAKDDDDHSAEVRHAEFNALVEQIARESTEPENDPEKSLKSGLIRLRDALASMPSTPSARHDVAAELVHLHAHTRRYWSVRRGDHHGAFTAEEIPVRENEVNSFGIGAEGASEQIVKQVRPEYKAGTAGGALLVWYKQEMSDPLQWVNANRRGCVVIPDVSCAYSPRPGVAVAKCGAREREAWLAHLAEHPEDPWPQHTGPWGPANAQRLIGSPVLDAFMAAHKAGWGTKFGGGRDEEDEPGRPRLDPDVLTWLLDRKHPEC</sequence>
<name>C1FIR7_MICCC</name>
<protein>
    <submittedName>
        <fullName evidence="3">Set domain protein</fullName>
    </submittedName>
</protein>
<evidence type="ECO:0000259" key="2">
    <source>
        <dbReference type="Pfam" id="PF19633"/>
    </source>
</evidence>
<dbReference type="GeneID" id="8247851"/>
<keyword evidence="4" id="KW-1185">Reference proteome</keyword>
<evidence type="ECO:0000313" key="4">
    <source>
        <dbReference type="Proteomes" id="UP000002009"/>
    </source>
</evidence>
<organism evidence="3 4">
    <name type="scientific">Micromonas commoda (strain RCC299 / NOUM17 / CCMP2709)</name>
    <name type="common">Picoplanktonic green alga</name>
    <dbReference type="NCBI Taxonomy" id="296587"/>
    <lineage>
        <taxon>Eukaryota</taxon>
        <taxon>Viridiplantae</taxon>
        <taxon>Chlorophyta</taxon>
        <taxon>Mamiellophyceae</taxon>
        <taxon>Mamiellales</taxon>
        <taxon>Mamiellaceae</taxon>
        <taxon>Micromonas</taxon>
    </lineage>
</organism>
<gene>
    <name evidence="3" type="ORF">MICPUN_109301</name>
</gene>
<dbReference type="STRING" id="296587.C1FIR7"/>
<dbReference type="eggNOG" id="KOG1080">
    <property type="taxonomic scope" value="Eukaryota"/>
</dbReference>
<evidence type="ECO:0000256" key="1">
    <source>
        <dbReference type="SAM" id="MobiDB-lite"/>
    </source>
</evidence>
<dbReference type="InterPro" id="IPR045606">
    <property type="entry name" value="ATXR3_C"/>
</dbReference>
<dbReference type="InParanoid" id="C1FIR7"/>
<dbReference type="PANTHER" id="PTHR46655">
    <property type="entry name" value="HISTONE-LYSINE N-METHYLTRANSFERASE ATXR3"/>
    <property type="match status" value="1"/>
</dbReference>
<dbReference type="OrthoDB" id="546371at2759"/>
<feature type="domain" description="ATXR3 C-terminal" evidence="2">
    <location>
        <begin position="5"/>
        <end position="243"/>
    </location>
</feature>
<feature type="compositionally biased region" description="Basic and acidic residues" evidence="1">
    <location>
        <begin position="45"/>
        <end position="60"/>
    </location>
</feature>
<feature type="region of interest" description="Disordered" evidence="1">
    <location>
        <begin position="1"/>
        <end position="60"/>
    </location>
</feature>
<accession>C1FIR7</accession>
<dbReference type="Proteomes" id="UP000002009">
    <property type="component" value="Chromosome 12"/>
</dbReference>
<dbReference type="AlphaFoldDB" id="C1FIR7"/>
<dbReference type="OMA" id="KCGARER"/>
<dbReference type="KEGG" id="mis:MICPUN_109301"/>
<feature type="region of interest" description="Disordered" evidence="1">
    <location>
        <begin position="248"/>
        <end position="269"/>
    </location>
</feature>
<reference evidence="3 4" key="1">
    <citation type="journal article" date="2009" name="Science">
        <title>Green evolution and dynamic adaptations revealed by genomes of the marine picoeukaryotes Micromonas.</title>
        <authorList>
            <person name="Worden A.Z."/>
            <person name="Lee J.H."/>
            <person name="Mock T."/>
            <person name="Rouze P."/>
            <person name="Simmons M.P."/>
            <person name="Aerts A.L."/>
            <person name="Allen A.E."/>
            <person name="Cuvelier M.L."/>
            <person name="Derelle E."/>
            <person name="Everett M.V."/>
            <person name="Foulon E."/>
            <person name="Grimwood J."/>
            <person name="Gundlach H."/>
            <person name="Henrissat B."/>
            <person name="Napoli C."/>
            <person name="McDonald S.M."/>
            <person name="Parker M.S."/>
            <person name="Rombauts S."/>
            <person name="Salamov A."/>
            <person name="Von Dassow P."/>
            <person name="Badger J.H."/>
            <person name="Coutinho P.M."/>
            <person name="Demir E."/>
            <person name="Dubchak I."/>
            <person name="Gentemann C."/>
            <person name="Eikrem W."/>
            <person name="Gready J.E."/>
            <person name="John U."/>
            <person name="Lanier W."/>
            <person name="Lindquist E.A."/>
            <person name="Lucas S."/>
            <person name="Mayer K.F."/>
            <person name="Moreau H."/>
            <person name="Not F."/>
            <person name="Otillar R."/>
            <person name="Panaud O."/>
            <person name="Pangilinan J."/>
            <person name="Paulsen I."/>
            <person name="Piegu B."/>
            <person name="Poliakov A."/>
            <person name="Robbens S."/>
            <person name="Schmutz J."/>
            <person name="Toulza E."/>
            <person name="Wyss T."/>
            <person name="Zelensky A."/>
            <person name="Zhou K."/>
            <person name="Armbrust E.V."/>
            <person name="Bhattacharya D."/>
            <person name="Goodenough U.W."/>
            <person name="Van de Peer Y."/>
            <person name="Grigoriev I.V."/>
        </authorList>
    </citation>
    <scope>NUCLEOTIDE SEQUENCE [LARGE SCALE GENOMIC DNA]</scope>
    <source>
        <strain evidence="4">RCC299 / NOUM17</strain>
    </source>
</reference>
<dbReference type="Pfam" id="PF19633">
    <property type="entry name" value="SDG2_C"/>
    <property type="match status" value="1"/>
</dbReference>
<dbReference type="RefSeq" id="XP_002509209.1">
    <property type="nucleotide sequence ID" value="XM_002509163.1"/>
</dbReference>
<dbReference type="PANTHER" id="PTHR46655:SF1">
    <property type="entry name" value="HISTONE-LYSINE N-METHYLTRANSFERASE ATXR3"/>
    <property type="match status" value="1"/>
</dbReference>
<dbReference type="EMBL" id="CP001577">
    <property type="protein sequence ID" value="ACO70467.1"/>
    <property type="molecule type" value="Genomic_DNA"/>
</dbReference>
<proteinExistence type="predicted"/>
<evidence type="ECO:0000313" key="3">
    <source>
        <dbReference type="EMBL" id="ACO70467.1"/>
    </source>
</evidence>
<feature type="compositionally biased region" description="Basic and acidic residues" evidence="1">
    <location>
        <begin position="22"/>
        <end position="37"/>
    </location>
</feature>